<dbReference type="Pfam" id="PF00232">
    <property type="entry name" value="Glyco_hydro_1"/>
    <property type="match status" value="2"/>
</dbReference>
<proteinExistence type="inferred from homology"/>
<dbReference type="GO" id="GO:0016052">
    <property type="term" value="P:carbohydrate catabolic process"/>
    <property type="evidence" value="ECO:0007669"/>
    <property type="project" value="TreeGrafter"/>
</dbReference>
<evidence type="ECO:0000256" key="4">
    <source>
        <dbReference type="RuleBase" id="RU003690"/>
    </source>
</evidence>
<dbReference type="PATRIC" id="fig|1365965.3.peg.941"/>
<dbReference type="InterPro" id="IPR017853">
    <property type="entry name" value="GH"/>
</dbReference>
<keyword evidence="3" id="KW-0326">Glycosidase</keyword>
<organism evidence="6 7">
    <name type="scientific">Bifidobacterium breve MCC 1128</name>
    <dbReference type="NCBI Taxonomy" id="1365965"/>
    <lineage>
        <taxon>Bacteria</taxon>
        <taxon>Bacillati</taxon>
        <taxon>Actinomycetota</taxon>
        <taxon>Actinomycetes</taxon>
        <taxon>Bifidobacteriales</taxon>
        <taxon>Bifidobacteriaceae</taxon>
        <taxon>Bifidobacterium</taxon>
    </lineage>
</organism>
<evidence type="ECO:0000256" key="5">
    <source>
        <dbReference type="SAM" id="MobiDB-lite"/>
    </source>
</evidence>
<dbReference type="EMBL" id="AVQD01000008">
    <property type="protein sequence ID" value="KOA40930.1"/>
    <property type="molecule type" value="Genomic_DNA"/>
</dbReference>
<dbReference type="Proteomes" id="UP000037193">
    <property type="component" value="Unassembled WGS sequence"/>
</dbReference>
<keyword evidence="2" id="KW-0378">Hydrolase</keyword>
<gene>
    <name evidence="6" type="ORF">BBM1128_04645</name>
</gene>
<dbReference type="RefSeq" id="WP_003829861.1">
    <property type="nucleotide sequence ID" value="NZ_AVQD01000008.1"/>
</dbReference>
<protein>
    <submittedName>
        <fullName evidence="6">Beta-glucosidase</fullName>
    </submittedName>
</protein>
<evidence type="ECO:0000256" key="2">
    <source>
        <dbReference type="ARBA" id="ARBA00022801"/>
    </source>
</evidence>
<dbReference type="GeneID" id="29242277"/>
<evidence type="ECO:0000256" key="3">
    <source>
        <dbReference type="ARBA" id="ARBA00023295"/>
    </source>
</evidence>
<feature type="region of interest" description="Disordered" evidence="5">
    <location>
        <begin position="28"/>
        <end position="51"/>
    </location>
</feature>
<comment type="caution">
    <text evidence="6">The sequence shown here is derived from an EMBL/GenBank/DDBJ whole genome shotgun (WGS) entry which is preliminary data.</text>
</comment>
<dbReference type="GO" id="GO:0008422">
    <property type="term" value="F:beta-glucosidase activity"/>
    <property type="evidence" value="ECO:0007669"/>
    <property type="project" value="TreeGrafter"/>
</dbReference>
<dbReference type="PANTHER" id="PTHR10353">
    <property type="entry name" value="GLYCOSYL HYDROLASE"/>
    <property type="match status" value="1"/>
</dbReference>
<evidence type="ECO:0000313" key="7">
    <source>
        <dbReference type="Proteomes" id="UP000037193"/>
    </source>
</evidence>
<dbReference type="Gene3D" id="3.20.20.80">
    <property type="entry name" value="Glycosidases"/>
    <property type="match status" value="1"/>
</dbReference>
<dbReference type="AlphaFoldDB" id="A0A0L7B0B5"/>
<evidence type="ECO:0000256" key="1">
    <source>
        <dbReference type="ARBA" id="ARBA00010838"/>
    </source>
</evidence>
<dbReference type="InterPro" id="IPR001360">
    <property type="entry name" value="Glyco_hydro_1"/>
</dbReference>
<dbReference type="GO" id="GO:0005829">
    <property type="term" value="C:cytosol"/>
    <property type="evidence" value="ECO:0007669"/>
    <property type="project" value="TreeGrafter"/>
</dbReference>
<evidence type="ECO:0000313" key="6">
    <source>
        <dbReference type="EMBL" id="KOA40930.1"/>
    </source>
</evidence>
<dbReference type="PRINTS" id="PR00131">
    <property type="entry name" value="GLHYDRLASE1"/>
</dbReference>
<dbReference type="SUPFAM" id="SSF51445">
    <property type="entry name" value="(Trans)glycosidases"/>
    <property type="match status" value="1"/>
</dbReference>
<accession>A0A0L7B0B5</accession>
<reference evidence="6 7" key="1">
    <citation type="journal article" date="2015" name="Int J Genomics">
        <title>Comparative Genomics Revealed Genetic Diversity and Species/Strain-Level Differences in Carbohydrate Metabolism of Three Probiotic Bifidobacterial Species.</title>
        <authorList>
            <person name="Odamaki T."/>
            <person name="Horigome A."/>
            <person name="Sugahara H."/>
            <person name="Hashikura N."/>
            <person name="Minami J."/>
            <person name="Xiao J.Z."/>
            <person name="Abe F."/>
        </authorList>
    </citation>
    <scope>NUCLEOTIDE SEQUENCE [LARGE SCALE GENOMIC DNA]</scope>
    <source>
        <strain evidence="6 7">MCC 1128</strain>
    </source>
</reference>
<name>A0A0L7B0B5_BIFBR</name>
<dbReference type="PANTHER" id="PTHR10353:SF36">
    <property type="entry name" value="LP05116P"/>
    <property type="match status" value="1"/>
</dbReference>
<comment type="similarity">
    <text evidence="1 4">Belongs to the glycosyl hydrolase 1 family.</text>
</comment>
<sequence length="396" mass="44643">MSSLNYVFPENFIWGAATAGHQIEGNNTSSDWWAREHSPRTDVSEPSGDAANSYNRYREDVRLLADSGLTMYRFGIEWARIEPVEGCFSKAELLHYRAMIDACHEFGVEPMVTIYHFTMPLWFAAEGGWKRPDALDKFKRYVSYVLPILNDVTWICTINEPNMVALTQGGTEGTDFVAASLPAPDPVISKALVDAHHMSRAVIKSELPDAKVGWTIACQAFHAVPGCEKEMEEYQYPREDYFTEAGAGDDFIGVQAYLRTFIGKDGPVPVDDDVERTLTGWEYYPPALGIAVRHTWDVAKHTPIFVTENGIATADDRRRIDYTFDALAGLHDAMDDGIDVRGYTHWSLLDNYEWGSFKPTFGLIGWDKDTFERQPKASLNWLGSISRTGVVTHPYR</sequence>
<feature type="compositionally biased region" description="Basic and acidic residues" evidence="5">
    <location>
        <begin position="33"/>
        <end position="43"/>
    </location>
</feature>